<evidence type="ECO:0000256" key="3">
    <source>
        <dbReference type="ARBA" id="ARBA00022449"/>
    </source>
</evidence>
<sequence length="443" mass="49489">MKIQTSYSNIWTIAYPIILGSVAQNIISVTDTAFLGHLSETALGAAAIATIFYFAIVMFVWGFGLGAQIVMARRYGEGNYKLVGKTFDHALYFLVVLAVLLFGFMEIQSPSLLKWMVRSDGIYQASNDYISVRAWGVMFACVNLLFRAFYIGIAKTKVISWSTAFMAIVNVFLDYALIFGKFGLPEMGIKGAALASVIAEACVLVFFIIYTLRKTPVEKYNLFHFPKVDKELYKRLLNVSFPIMIQNFLALSCWFVFFIMVERMGEHELAISNIIRSIYVLLMVPVWAFGSAANTLVSQVIGEGNYQEVLPVIFKTVKLSFLCVLALVGVSLISPELVISIYTDEIGLIRETKPVLYVIFGAALLFPVGITLFQGVSGTGNTFHAMLIEIIVLAFYLGGVYTLIEVFKLSISGVWISEYFYAGFLALGSWLYLRFANWKDSKI</sequence>
<keyword evidence="5 10" id="KW-0812">Transmembrane</keyword>
<dbReference type="PIRSF" id="PIRSF006603">
    <property type="entry name" value="DinF"/>
    <property type="match status" value="1"/>
</dbReference>
<comment type="subcellular location">
    <subcellularLocation>
        <location evidence="1">Cell membrane</location>
        <topology evidence="1">Multi-pass membrane protein</topology>
    </subcellularLocation>
</comment>
<keyword evidence="3" id="KW-0050">Antiport</keyword>
<evidence type="ECO:0000313" key="11">
    <source>
        <dbReference type="EMBL" id="MDE5419476.1"/>
    </source>
</evidence>
<evidence type="ECO:0000256" key="6">
    <source>
        <dbReference type="ARBA" id="ARBA00022989"/>
    </source>
</evidence>
<evidence type="ECO:0000256" key="5">
    <source>
        <dbReference type="ARBA" id="ARBA00022692"/>
    </source>
</evidence>
<dbReference type="EMBL" id="JAKJSC010000004">
    <property type="protein sequence ID" value="MDE5419476.1"/>
    <property type="molecule type" value="Genomic_DNA"/>
</dbReference>
<evidence type="ECO:0000256" key="7">
    <source>
        <dbReference type="ARBA" id="ARBA00023065"/>
    </source>
</evidence>
<keyword evidence="8 10" id="KW-0472">Membrane</keyword>
<gene>
    <name evidence="11" type="ORF">L3049_15895</name>
</gene>
<dbReference type="InterPro" id="IPR002528">
    <property type="entry name" value="MATE_fam"/>
</dbReference>
<name>A0ABT5VVZ1_9BACT</name>
<accession>A0ABT5VVZ1</accession>
<evidence type="ECO:0000256" key="4">
    <source>
        <dbReference type="ARBA" id="ARBA00022475"/>
    </source>
</evidence>
<protein>
    <recommendedName>
        <fullName evidence="9">Multidrug-efflux transporter</fullName>
    </recommendedName>
</protein>
<dbReference type="Pfam" id="PF01554">
    <property type="entry name" value="MatE"/>
    <property type="match status" value="2"/>
</dbReference>
<keyword evidence="12" id="KW-1185">Reference proteome</keyword>
<feature type="transmembrane region" description="Helical" evidence="10">
    <location>
        <begin position="319"/>
        <end position="342"/>
    </location>
</feature>
<feature type="transmembrane region" description="Helical" evidence="10">
    <location>
        <begin position="12"/>
        <end position="30"/>
    </location>
</feature>
<feature type="transmembrane region" description="Helical" evidence="10">
    <location>
        <begin position="236"/>
        <end position="258"/>
    </location>
</feature>
<keyword evidence="4" id="KW-1003">Cell membrane</keyword>
<evidence type="ECO:0000256" key="2">
    <source>
        <dbReference type="ARBA" id="ARBA00022448"/>
    </source>
</evidence>
<organism evidence="11 12">
    <name type="scientific">Paralabilibaculum antarcticum</name>
    <dbReference type="NCBI Taxonomy" id="2912572"/>
    <lineage>
        <taxon>Bacteria</taxon>
        <taxon>Pseudomonadati</taxon>
        <taxon>Bacteroidota</taxon>
        <taxon>Bacteroidia</taxon>
        <taxon>Marinilabiliales</taxon>
        <taxon>Marinifilaceae</taxon>
        <taxon>Paralabilibaculum</taxon>
    </lineage>
</organism>
<dbReference type="NCBIfam" id="TIGR00797">
    <property type="entry name" value="matE"/>
    <property type="match status" value="1"/>
</dbReference>
<feature type="transmembrane region" description="Helical" evidence="10">
    <location>
        <begin position="354"/>
        <end position="373"/>
    </location>
</feature>
<keyword evidence="7" id="KW-0406">Ion transport</keyword>
<evidence type="ECO:0000313" key="12">
    <source>
        <dbReference type="Proteomes" id="UP001528920"/>
    </source>
</evidence>
<keyword evidence="6 10" id="KW-1133">Transmembrane helix</keyword>
<evidence type="ECO:0000256" key="9">
    <source>
        <dbReference type="ARBA" id="ARBA00031636"/>
    </source>
</evidence>
<evidence type="ECO:0000256" key="1">
    <source>
        <dbReference type="ARBA" id="ARBA00004651"/>
    </source>
</evidence>
<proteinExistence type="predicted"/>
<feature type="transmembrane region" description="Helical" evidence="10">
    <location>
        <begin position="416"/>
        <end position="433"/>
    </location>
</feature>
<dbReference type="PANTHER" id="PTHR43298">
    <property type="entry name" value="MULTIDRUG RESISTANCE PROTEIN NORM-RELATED"/>
    <property type="match status" value="1"/>
</dbReference>
<dbReference type="CDD" id="cd13133">
    <property type="entry name" value="MATE_like_7"/>
    <property type="match status" value="1"/>
</dbReference>
<comment type="caution">
    <text evidence="11">The sequence shown here is derived from an EMBL/GenBank/DDBJ whole genome shotgun (WGS) entry which is preliminary data.</text>
</comment>
<evidence type="ECO:0000256" key="8">
    <source>
        <dbReference type="ARBA" id="ARBA00023136"/>
    </source>
</evidence>
<feature type="transmembrane region" description="Helical" evidence="10">
    <location>
        <begin position="385"/>
        <end position="404"/>
    </location>
</feature>
<dbReference type="Proteomes" id="UP001528920">
    <property type="component" value="Unassembled WGS sequence"/>
</dbReference>
<dbReference type="InterPro" id="IPR050222">
    <property type="entry name" value="MATE_MdtK"/>
</dbReference>
<feature type="transmembrane region" description="Helical" evidence="10">
    <location>
        <begin position="191"/>
        <end position="212"/>
    </location>
</feature>
<dbReference type="PANTHER" id="PTHR43298:SF2">
    <property type="entry name" value="FMN_FAD EXPORTER YEEO-RELATED"/>
    <property type="match status" value="1"/>
</dbReference>
<feature type="transmembrane region" description="Helical" evidence="10">
    <location>
        <begin position="42"/>
        <end position="70"/>
    </location>
</feature>
<dbReference type="InterPro" id="IPR048279">
    <property type="entry name" value="MdtK-like"/>
</dbReference>
<feature type="transmembrane region" description="Helical" evidence="10">
    <location>
        <begin position="129"/>
        <end position="146"/>
    </location>
</feature>
<keyword evidence="2" id="KW-0813">Transport</keyword>
<reference evidence="11 12" key="1">
    <citation type="submission" date="2022-01" db="EMBL/GenBank/DDBJ databases">
        <title>Labilibaculum sp. nov, a marine bacterium isolated from Antarctica.</title>
        <authorList>
            <person name="Dai W."/>
        </authorList>
    </citation>
    <scope>NUCLEOTIDE SEQUENCE [LARGE SCALE GENOMIC DNA]</scope>
    <source>
        <strain evidence="11 12">DW002</strain>
    </source>
</reference>
<dbReference type="RefSeq" id="WP_275110806.1">
    <property type="nucleotide sequence ID" value="NZ_JAKJSC010000004.1"/>
</dbReference>
<feature type="transmembrane region" description="Helical" evidence="10">
    <location>
        <begin position="158"/>
        <end position="179"/>
    </location>
</feature>
<feature type="transmembrane region" description="Helical" evidence="10">
    <location>
        <begin position="278"/>
        <end position="298"/>
    </location>
</feature>
<feature type="transmembrane region" description="Helical" evidence="10">
    <location>
        <begin position="90"/>
        <end position="109"/>
    </location>
</feature>
<evidence type="ECO:0000256" key="10">
    <source>
        <dbReference type="SAM" id="Phobius"/>
    </source>
</evidence>